<sequence>MSLINAADHRKYHNTYHAPAHTKVWLDRESKALCGGSNYTTEHATDSEITGGAR</sequence>
<evidence type="ECO:0000313" key="1">
    <source>
        <dbReference type="EMBL" id="CAB4204174.1"/>
    </source>
</evidence>
<gene>
    <name evidence="1" type="ORF">UFOVP1387_48</name>
</gene>
<reference evidence="1" key="1">
    <citation type="submission" date="2020-05" db="EMBL/GenBank/DDBJ databases">
        <authorList>
            <person name="Chiriac C."/>
            <person name="Salcher M."/>
            <person name="Ghai R."/>
            <person name="Kavagutti S V."/>
        </authorList>
    </citation>
    <scope>NUCLEOTIDE SEQUENCE</scope>
</reference>
<protein>
    <submittedName>
        <fullName evidence="1">Uncharacterized protein</fullName>
    </submittedName>
</protein>
<proteinExistence type="predicted"/>
<organism evidence="1">
    <name type="scientific">uncultured Caudovirales phage</name>
    <dbReference type="NCBI Taxonomy" id="2100421"/>
    <lineage>
        <taxon>Viruses</taxon>
        <taxon>Duplodnaviria</taxon>
        <taxon>Heunggongvirae</taxon>
        <taxon>Uroviricota</taxon>
        <taxon>Caudoviricetes</taxon>
        <taxon>Peduoviridae</taxon>
        <taxon>Maltschvirus</taxon>
        <taxon>Maltschvirus maltsch</taxon>
    </lineage>
</organism>
<dbReference type="EMBL" id="LR797337">
    <property type="protein sequence ID" value="CAB4204174.1"/>
    <property type="molecule type" value="Genomic_DNA"/>
</dbReference>
<name>A0A6J5S6K9_9CAUD</name>
<accession>A0A6J5S6K9</accession>